<dbReference type="GO" id="GO:0003984">
    <property type="term" value="F:acetolactate synthase activity"/>
    <property type="evidence" value="ECO:0007669"/>
    <property type="project" value="UniProtKB-EC"/>
</dbReference>
<dbReference type="InterPro" id="IPR029035">
    <property type="entry name" value="DHS-like_NAD/FAD-binding_dom"/>
</dbReference>
<evidence type="ECO:0000313" key="19">
    <source>
        <dbReference type="Proteomes" id="UP000321934"/>
    </source>
</evidence>
<evidence type="ECO:0000259" key="16">
    <source>
        <dbReference type="Pfam" id="PF02775"/>
    </source>
</evidence>
<keyword evidence="5 14" id="KW-0028">Amino-acid biosynthesis</keyword>
<evidence type="ECO:0000259" key="15">
    <source>
        <dbReference type="Pfam" id="PF00205"/>
    </source>
</evidence>
<keyword evidence="12 14" id="KW-0100">Branched-chain amino acid biosynthesis</keyword>
<dbReference type="SUPFAM" id="SSF52467">
    <property type="entry name" value="DHS-like NAD/FAD-binding domain"/>
    <property type="match status" value="1"/>
</dbReference>
<dbReference type="Gene3D" id="3.40.50.970">
    <property type="match status" value="2"/>
</dbReference>
<comment type="pathway">
    <text evidence="1 14">Amino-acid biosynthesis; L-isoleucine biosynthesis; L-isoleucine from 2-oxobutanoate: step 1/4.</text>
</comment>
<comment type="cofactor">
    <cofactor evidence="14">
        <name>thiamine diphosphate</name>
        <dbReference type="ChEBI" id="CHEBI:58937"/>
    </cofactor>
    <text evidence="14">Binds 1 thiamine pyrophosphate per subunit.</text>
</comment>
<dbReference type="InterPro" id="IPR045229">
    <property type="entry name" value="TPP_enz"/>
</dbReference>
<dbReference type="FunFam" id="3.40.50.970:FF:000016">
    <property type="entry name" value="Acetolactate synthase"/>
    <property type="match status" value="1"/>
</dbReference>
<dbReference type="FunFam" id="3.40.50.1220:FF:000008">
    <property type="entry name" value="Acetolactate synthase"/>
    <property type="match status" value="1"/>
</dbReference>
<dbReference type="InterPro" id="IPR011766">
    <property type="entry name" value="TPP_enzyme_TPP-bd"/>
</dbReference>
<dbReference type="InterPro" id="IPR039368">
    <property type="entry name" value="AHAS_TPP"/>
</dbReference>
<dbReference type="PANTHER" id="PTHR18968">
    <property type="entry name" value="THIAMINE PYROPHOSPHATE ENZYMES"/>
    <property type="match status" value="1"/>
</dbReference>
<dbReference type="UniPathway" id="UPA00049">
    <property type="reaction ID" value="UER00059"/>
</dbReference>
<comment type="catalytic activity">
    <reaction evidence="13 14">
        <text>2 pyruvate + H(+) = (2S)-2-acetolactate + CO2</text>
        <dbReference type="Rhea" id="RHEA:25249"/>
        <dbReference type="ChEBI" id="CHEBI:15361"/>
        <dbReference type="ChEBI" id="CHEBI:15378"/>
        <dbReference type="ChEBI" id="CHEBI:16526"/>
        <dbReference type="ChEBI" id="CHEBI:58476"/>
        <dbReference type="EC" id="2.2.1.6"/>
    </reaction>
</comment>
<name>A0A5B8XEW8_9RICK</name>
<evidence type="ECO:0000256" key="10">
    <source>
        <dbReference type="ARBA" id="ARBA00022842"/>
    </source>
</evidence>
<evidence type="ECO:0000256" key="1">
    <source>
        <dbReference type="ARBA" id="ARBA00004974"/>
    </source>
</evidence>
<dbReference type="CDD" id="cd02015">
    <property type="entry name" value="TPP_AHAS"/>
    <property type="match status" value="1"/>
</dbReference>
<evidence type="ECO:0000256" key="12">
    <source>
        <dbReference type="ARBA" id="ARBA00023304"/>
    </source>
</evidence>
<dbReference type="SUPFAM" id="SSF52518">
    <property type="entry name" value="Thiamin diphosphate-binding fold (THDP-binding)"/>
    <property type="match status" value="2"/>
</dbReference>
<dbReference type="GO" id="GO:0000287">
    <property type="term" value="F:magnesium ion binding"/>
    <property type="evidence" value="ECO:0007669"/>
    <property type="project" value="UniProtKB-UniRule"/>
</dbReference>
<dbReference type="Pfam" id="PF02776">
    <property type="entry name" value="TPP_enzyme_N"/>
    <property type="match status" value="1"/>
</dbReference>
<evidence type="ECO:0000256" key="11">
    <source>
        <dbReference type="ARBA" id="ARBA00023052"/>
    </source>
</evidence>
<evidence type="ECO:0000313" key="18">
    <source>
        <dbReference type="EMBL" id="QED22881.1"/>
    </source>
</evidence>
<dbReference type="GO" id="GO:0009097">
    <property type="term" value="P:isoleucine biosynthetic process"/>
    <property type="evidence" value="ECO:0007669"/>
    <property type="project" value="UniProtKB-UniPathway"/>
</dbReference>
<dbReference type="InterPro" id="IPR012001">
    <property type="entry name" value="Thiamin_PyroP_enz_TPP-bd_dom"/>
</dbReference>
<keyword evidence="11 14" id="KW-0786">Thiamine pyrophosphate</keyword>
<dbReference type="InterPro" id="IPR012000">
    <property type="entry name" value="Thiamin_PyroP_enz_cen_dom"/>
</dbReference>
<reference evidence="18 19" key="1">
    <citation type="journal article" date="2019" name="ISME J.">
        <title>Deianiraea, an extracellular bacterium associated with the ciliate Paramecium, suggests an alternative scenario for the evolution of Rickettsiales.</title>
        <authorList>
            <person name="Castelli M."/>
            <person name="Sabaneyeva E."/>
            <person name="Lanzoni O."/>
            <person name="Lebedeva N."/>
            <person name="Floriano A.M."/>
            <person name="Gaiarsa S."/>
            <person name="Benken K."/>
            <person name="Modeo L."/>
            <person name="Bandi C."/>
            <person name="Potekhin A."/>
            <person name="Sassera D."/>
            <person name="Petroni G."/>
        </authorList>
    </citation>
    <scope>NUCLEOTIDE SEQUENCE [LARGE SCALE GENOMIC DNA]</scope>
    <source>
        <strain evidence="18">CyL4-1</strain>
    </source>
</reference>
<protein>
    <recommendedName>
        <fullName evidence="4 14">Acetolactate synthase</fullName>
        <ecNumber evidence="4 14">2.2.1.6</ecNumber>
    </recommendedName>
</protein>
<evidence type="ECO:0000256" key="14">
    <source>
        <dbReference type="RuleBase" id="RU003591"/>
    </source>
</evidence>
<dbReference type="Proteomes" id="UP000321934">
    <property type="component" value="Chromosome"/>
</dbReference>
<evidence type="ECO:0000259" key="17">
    <source>
        <dbReference type="Pfam" id="PF02776"/>
    </source>
</evidence>
<dbReference type="Pfam" id="PF00205">
    <property type="entry name" value="TPP_enzyme_M"/>
    <property type="match status" value="1"/>
</dbReference>
<evidence type="ECO:0000256" key="9">
    <source>
        <dbReference type="ARBA" id="ARBA00022827"/>
    </source>
</evidence>
<gene>
    <name evidence="18" type="ORF">Deia_00067</name>
</gene>
<keyword evidence="19" id="KW-1185">Reference proteome</keyword>
<comment type="cofactor">
    <cofactor evidence="14">
        <name>Mg(2+)</name>
        <dbReference type="ChEBI" id="CHEBI:18420"/>
    </cofactor>
    <text evidence="14">Binds 1 Mg(2+) ion per subunit.</text>
</comment>
<comment type="pathway">
    <text evidence="2 14">Amino-acid biosynthesis; L-valine biosynthesis; L-valine from pyruvate: step 1/4.</text>
</comment>
<dbReference type="Pfam" id="PF02775">
    <property type="entry name" value="TPP_enzyme_C"/>
    <property type="match status" value="1"/>
</dbReference>
<evidence type="ECO:0000256" key="13">
    <source>
        <dbReference type="ARBA" id="ARBA00048670"/>
    </source>
</evidence>
<dbReference type="CDD" id="cd07035">
    <property type="entry name" value="TPP_PYR_POX_like"/>
    <property type="match status" value="1"/>
</dbReference>
<evidence type="ECO:0000256" key="7">
    <source>
        <dbReference type="ARBA" id="ARBA00022679"/>
    </source>
</evidence>
<comment type="similarity">
    <text evidence="3 14">Belongs to the TPP enzyme family.</text>
</comment>
<dbReference type="OrthoDB" id="4494979at2"/>
<dbReference type="InterPro" id="IPR029061">
    <property type="entry name" value="THDP-binding"/>
</dbReference>
<dbReference type="InterPro" id="IPR012846">
    <property type="entry name" value="Acetolactate_synth_lsu"/>
</dbReference>
<dbReference type="AlphaFoldDB" id="A0A5B8XEW8"/>
<feature type="domain" description="Thiamine pyrophosphate enzyme central" evidence="15">
    <location>
        <begin position="195"/>
        <end position="328"/>
    </location>
</feature>
<evidence type="ECO:0000256" key="2">
    <source>
        <dbReference type="ARBA" id="ARBA00005025"/>
    </source>
</evidence>
<evidence type="ECO:0000256" key="6">
    <source>
        <dbReference type="ARBA" id="ARBA00022630"/>
    </source>
</evidence>
<feature type="domain" description="Thiamine pyrophosphate enzyme N-terminal TPP-binding" evidence="17">
    <location>
        <begin position="1"/>
        <end position="116"/>
    </location>
</feature>
<evidence type="ECO:0000256" key="3">
    <source>
        <dbReference type="ARBA" id="ARBA00007812"/>
    </source>
</evidence>
<dbReference type="Gene3D" id="3.40.50.1220">
    <property type="entry name" value="TPP-binding domain"/>
    <property type="match status" value="1"/>
</dbReference>
<dbReference type="FunFam" id="3.40.50.970:FF:000007">
    <property type="entry name" value="Acetolactate synthase"/>
    <property type="match status" value="1"/>
</dbReference>
<keyword evidence="9" id="KW-0274">FAD</keyword>
<feature type="domain" description="Thiamine pyrophosphate enzyme TPP-binding" evidence="16">
    <location>
        <begin position="390"/>
        <end position="539"/>
    </location>
</feature>
<dbReference type="GO" id="GO:0009099">
    <property type="term" value="P:L-valine biosynthetic process"/>
    <property type="evidence" value="ECO:0007669"/>
    <property type="project" value="UniProtKB-UniPathway"/>
</dbReference>
<dbReference type="RefSeq" id="WP_146820189.1">
    <property type="nucleotide sequence ID" value="NZ_CP029077.1"/>
</dbReference>
<evidence type="ECO:0000256" key="5">
    <source>
        <dbReference type="ARBA" id="ARBA00022605"/>
    </source>
</evidence>
<keyword evidence="7 14" id="KW-0808">Transferase</keyword>
<dbReference type="EC" id="2.2.1.6" evidence="4 14"/>
<keyword evidence="10 14" id="KW-0460">Magnesium</keyword>
<proteinExistence type="inferred from homology"/>
<organism evidence="18 19">
    <name type="scientific">Candidatus Deianiraea vastatrix</name>
    <dbReference type="NCBI Taxonomy" id="2163644"/>
    <lineage>
        <taxon>Bacteria</taxon>
        <taxon>Pseudomonadati</taxon>
        <taxon>Pseudomonadota</taxon>
        <taxon>Alphaproteobacteria</taxon>
        <taxon>Rickettsiales</taxon>
        <taxon>Candidatus Deianiraeaceae</taxon>
        <taxon>Candidatus Deianiraea</taxon>
    </lineage>
</organism>
<dbReference type="PANTHER" id="PTHR18968:SF142">
    <property type="entry name" value="ACETOLACTATE SYNTHASE"/>
    <property type="match status" value="1"/>
</dbReference>
<evidence type="ECO:0000256" key="8">
    <source>
        <dbReference type="ARBA" id="ARBA00022723"/>
    </source>
</evidence>
<evidence type="ECO:0000256" key="4">
    <source>
        <dbReference type="ARBA" id="ARBA00013145"/>
    </source>
</evidence>
<dbReference type="NCBIfam" id="TIGR00118">
    <property type="entry name" value="acolac_lg"/>
    <property type="match status" value="1"/>
</dbReference>
<dbReference type="GO" id="GO:0005948">
    <property type="term" value="C:acetolactate synthase complex"/>
    <property type="evidence" value="ECO:0007669"/>
    <property type="project" value="UniProtKB-ARBA"/>
</dbReference>
<dbReference type="GO" id="GO:0050660">
    <property type="term" value="F:flavin adenine dinucleotide binding"/>
    <property type="evidence" value="ECO:0007669"/>
    <property type="project" value="InterPro"/>
</dbReference>
<dbReference type="UniPathway" id="UPA00047">
    <property type="reaction ID" value="UER00055"/>
</dbReference>
<dbReference type="EMBL" id="CP029077">
    <property type="protein sequence ID" value="QED22881.1"/>
    <property type="molecule type" value="Genomic_DNA"/>
</dbReference>
<sequence length="563" mass="61687">MNGAKILLKILKKHGVETVFGYPGGANLTLYDEIHQQSDIKHVLTCHEQAAMHAAQGFSRATGRLGVVFLTSGPGATNGVTGIADAMLDSTPILIITSQVPTYVIGSDAFQEADVIGITKPITKHNYLVKKVEDVAKIVSEAINIASTGRKGPVVVDIPKDVHAAIYSDYADVDYKIRDSYFVKTDISQEELMPAIDMILAAKKPIFYLGGGISASCDEVSENVTKLAHKTGFPVTTTLMGLGVFAGSDKQNLQMLGMHGSYEANMAMNNADLLIAIGVRFDDRVTGNLAKFSPNSKKIHIDIDPSEFNKNVKVDAAIRGDCGIAISKILKMLDGKTMQNLEPWWAEIENWRGRNCFGFDQKNDAEILPQYALSRVYELTKEKNPYFTTDVGQHQMWAAQYLKTSMPKHFITSAGLGTMGFGLPAAIGAQFAKPENAVICITGEGSFMMNMQELATIKRYNLPVKIVMLNNNFLGMVRQWQDEFYSNRHTEVDFTPICPDFIALCASFGICAKFVDKPSEVDAGICEMMSHNGAFLLVVRTKRDENVYPMIPPGAGHSEMLLG</sequence>
<dbReference type="GO" id="GO:0030976">
    <property type="term" value="F:thiamine pyrophosphate binding"/>
    <property type="evidence" value="ECO:0007669"/>
    <property type="project" value="UniProtKB-UniRule"/>
</dbReference>
<keyword evidence="8 14" id="KW-0479">Metal-binding</keyword>
<accession>A0A5B8XEW8</accession>
<keyword evidence="6" id="KW-0285">Flavoprotein</keyword>